<dbReference type="Proteomes" id="UP000198870">
    <property type="component" value="Unassembled WGS sequence"/>
</dbReference>
<keyword evidence="2" id="KW-1185">Reference proteome</keyword>
<protein>
    <submittedName>
        <fullName evidence="1">Uncharacterized protein</fullName>
    </submittedName>
</protein>
<gene>
    <name evidence="1" type="ORF">SAMN05216233_12344</name>
</gene>
<evidence type="ECO:0000313" key="1">
    <source>
        <dbReference type="EMBL" id="SCY81534.1"/>
    </source>
</evidence>
<dbReference type="EMBL" id="FMUX01000023">
    <property type="protein sequence ID" value="SCY81534.1"/>
    <property type="molecule type" value="Genomic_DNA"/>
</dbReference>
<dbReference type="AlphaFoldDB" id="A0A1G5J064"/>
<accession>A0A1G5J064</accession>
<name>A0A1G5J064_9BACT</name>
<evidence type="ECO:0000313" key="2">
    <source>
        <dbReference type="Proteomes" id="UP000198870"/>
    </source>
</evidence>
<dbReference type="STRING" id="419481.SAMN05216233_12344"/>
<proteinExistence type="predicted"/>
<reference evidence="1 2" key="1">
    <citation type="submission" date="2016-10" db="EMBL/GenBank/DDBJ databases">
        <authorList>
            <person name="de Groot N.N."/>
        </authorList>
    </citation>
    <scope>NUCLEOTIDE SEQUENCE [LARGE SCALE GENOMIC DNA]</scope>
    <source>
        <strain evidence="1 2">AA1</strain>
    </source>
</reference>
<sequence>MKKSVAYVMALAFFIVGFYSNGFFSPGLAWARKSQGENVMAYVKSVRGGWYTGKIDHIDAWIVTMGDVNHSFAKDVLFVSKDGFKISRRNFHKGERVKMLLDSHFECSILLKI</sequence>
<dbReference type="RefSeq" id="WP_139164075.1">
    <property type="nucleotide sequence ID" value="NZ_FMUX01000023.1"/>
</dbReference>
<organism evidence="1 2">
    <name type="scientific">Desulfoluna spongiiphila</name>
    <dbReference type="NCBI Taxonomy" id="419481"/>
    <lineage>
        <taxon>Bacteria</taxon>
        <taxon>Pseudomonadati</taxon>
        <taxon>Thermodesulfobacteriota</taxon>
        <taxon>Desulfobacteria</taxon>
        <taxon>Desulfobacterales</taxon>
        <taxon>Desulfolunaceae</taxon>
        <taxon>Desulfoluna</taxon>
    </lineage>
</organism>